<feature type="transmembrane region" description="Helical" evidence="7">
    <location>
        <begin position="253"/>
        <end position="273"/>
    </location>
</feature>
<comment type="subcellular location">
    <subcellularLocation>
        <location evidence="1">Cell membrane</location>
        <topology evidence="1">Multi-pass membrane protein</topology>
    </subcellularLocation>
</comment>
<dbReference type="EMBL" id="JBHSOW010000047">
    <property type="protein sequence ID" value="MFC5650279.1"/>
    <property type="molecule type" value="Genomic_DNA"/>
</dbReference>
<evidence type="ECO:0000256" key="2">
    <source>
        <dbReference type="ARBA" id="ARBA00022692"/>
    </source>
</evidence>
<dbReference type="InterPro" id="IPR011527">
    <property type="entry name" value="ABC1_TM_dom"/>
</dbReference>
<gene>
    <name evidence="10" type="ORF">ACFPYJ_14300</name>
</gene>
<evidence type="ECO:0000256" key="1">
    <source>
        <dbReference type="ARBA" id="ARBA00004651"/>
    </source>
</evidence>
<dbReference type="PROSITE" id="PS50893">
    <property type="entry name" value="ABC_TRANSPORTER_2"/>
    <property type="match status" value="1"/>
</dbReference>
<evidence type="ECO:0000256" key="4">
    <source>
        <dbReference type="ARBA" id="ARBA00022840"/>
    </source>
</evidence>
<organism evidence="10 11">
    <name type="scientific">Paenibacillus solisilvae</name>
    <dbReference type="NCBI Taxonomy" id="2486751"/>
    <lineage>
        <taxon>Bacteria</taxon>
        <taxon>Bacillati</taxon>
        <taxon>Bacillota</taxon>
        <taxon>Bacilli</taxon>
        <taxon>Bacillales</taxon>
        <taxon>Paenibacillaceae</taxon>
        <taxon>Paenibacillus</taxon>
    </lineage>
</organism>
<dbReference type="InterPro" id="IPR027417">
    <property type="entry name" value="P-loop_NTPase"/>
</dbReference>
<dbReference type="InterPro" id="IPR003439">
    <property type="entry name" value="ABC_transporter-like_ATP-bd"/>
</dbReference>
<feature type="domain" description="ABC transmembrane type-1" evidence="9">
    <location>
        <begin position="141"/>
        <end position="310"/>
    </location>
</feature>
<dbReference type="PROSITE" id="PS50929">
    <property type="entry name" value="ABC_TM1F"/>
    <property type="match status" value="1"/>
</dbReference>
<dbReference type="Proteomes" id="UP001596047">
    <property type="component" value="Unassembled WGS sequence"/>
</dbReference>
<keyword evidence="3" id="KW-0547">Nucleotide-binding</keyword>
<proteinExistence type="predicted"/>
<dbReference type="InterPro" id="IPR039421">
    <property type="entry name" value="Type_1_exporter"/>
</dbReference>
<reference evidence="11" key="1">
    <citation type="journal article" date="2019" name="Int. J. Syst. Evol. Microbiol.">
        <title>The Global Catalogue of Microorganisms (GCM) 10K type strain sequencing project: providing services to taxonomists for standard genome sequencing and annotation.</title>
        <authorList>
            <consortium name="The Broad Institute Genomics Platform"/>
            <consortium name="The Broad Institute Genome Sequencing Center for Infectious Disease"/>
            <person name="Wu L."/>
            <person name="Ma J."/>
        </authorList>
    </citation>
    <scope>NUCLEOTIDE SEQUENCE [LARGE SCALE GENOMIC DNA]</scope>
    <source>
        <strain evidence="11">CGMCC 1.3240</strain>
    </source>
</reference>
<feature type="transmembrane region" description="Helical" evidence="7">
    <location>
        <begin position="23"/>
        <end position="48"/>
    </location>
</feature>
<accession>A0ABW0VZK6</accession>
<dbReference type="PANTHER" id="PTHR24221">
    <property type="entry name" value="ATP-BINDING CASSETTE SUB-FAMILY B"/>
    <property type="match status" value="1"/>
</dbReference>
<feature type="domain" description="ABC transporter" evidence="8">
    <location>
        <begin position="344"/>
        <end position="577"/>
    </location>
</feature>
<dbReference type="SMART" id="SM00382">
    <property type="entry name" value="AAA"/>
    <property type="match status" value="1"/>
</dbReference>
<dbReference type="Gene3D" id="3.40.50.300">
    <property type="entry name" value="P-loop containing nucleotide triphosphate hydrolases"/>
    <property type="match status" value="1"/>
</dbReference>
<dbReference type="SUPFAM" id="SSF52540">
    <property type="entry name" value="P-loop containing nucleoside triphosphate hydrolases"/>
    <property type="match status" value="1"/>
</dbReference>
<feature type="transmembrane region" description="Helical" evidence="7">
    <location>
        <begin position="146"/>
        <end position="176"/>
    </location>
</feature>
<dbReference type="SUPFAM" id="SSF90123">
    <property type="entry name" value="ABC transporter transmembrane region"/>
    <property type="match status" value="1"/>
</dbReference>
<keyword evidence="6 7" id="KW-0472">Membrane</keyword>
<evidence type="ECO:0000256" key="7">
    <source>
        <dbReference type="SAM" id="Phobius"/>
    </source>
</evidence>
<dbReference type="PANTHER" id="PTHR24221:SF654">
    <property type="entry name" value="ATP-BINDING CASSETTE SUB-FAMILY B MEMBER 6"/>
    <property type="match status" value="1"/>
</dbReference>
<dbReference type="InterPro" id="IPR003593">
    <property type="entry name" value="AAA+_ATPase"/>
</dbReference>
<sequence>MIKYVRAFTHSVVLLYRIERRPVWVLAAALLLSVPIIPVEMWLIKTLVDRIQAWEAPDSIVTILIVAAELALLMVIGNIALGVPVPMAMTRLMEIGPLVEQRLIMQKNAALPFASLERPATKNLLDRAQQVSHHDTVITGFQMVQLFLQFIIIIALLLVYGQWIPIVILGAAAIFFMHVSNKSAEQLEGLTRNQTEERRVLHHYSDLMTKRAAAKEIRLFGLARLLTSRWTSLYEEQSEQQWSFVKTSEFRKLLPELLMALLSGLLLAIIIIFPGAHQLTSGDCTLLFLAMTMLFSQLPNLIGQGASMRKYFMRWEDFHDFMELEEDRTIEVAGECAAGNGLALQVRDISYRYPGAERDTICGVSLTIPSGCRAALVGENGSGKSTLVKLLTGLYEPTGGVMEWGKDGAHHSENSFASGHLSAVFQDFSRFYLTLRENLALGKLSAMEQDSILQGSLDTAGSKFGHLDMQLGTAFGGIEPSGGEWQRIATARSLLRDSAFVFFDEPTAALDPQAERDAFDLFLRVTRGRSALLVTHRLGAAKLADVIFVLKQGRVVERGTHAELMSQEGEYSKMFQLQASWYV</sequence>
<evidence type="ECO:0000313" key="10">
    <source>
        <dbReference type="EMBL" id="MFC5650279.1"/>
    </source>
</evidence>
<name>A0ABW0VZK6_9BACL</name>
<dbReference type="InterPro" id="IPR036640">
    <property type="entry name" value="ABC1_TM_sf"/>
</dbReference>
<feature type="transmembrane region" description="Helical" evidence="7">
    <location>
        <begin position="285"/>
        <end position="303"/>
    </location>
</feature>
<comment type="caution">
    <text evidence="10">The sequence shown here is derived from an EMBL/GenBank/DDBJ whole genome shotgun (WGS) entry which is preliminary data.</text>
</comment>
<evidence type="ECO:0000256" key="6">
    <source>
        <dbReference type="ARBA" id="ARBA00023136"/>
    </source>
</evidence>
<protein>
    <submittedName>
        <fullName evidence="10">ATP-binding cassette domain-containing protein</fullName>
    </submittedName>
</protein>
<evidence type="ECO:0000256" key="3">
    <source>
        <dbReference type="ARBA" id="ARBA00022741"/>
    </source>
</evidence>
<keyword evidence="5 7" id="KW-1133">Transmembrane helix</keyword>
<dbReference type="RefSeq" id="WP_379188825.1">
    <property type="nucleotide sequence ID" value="NZ_JBHSOW010000047.1"/>
</dbReference>
<keyword evidence="2 7" id="KW-0812">Transmembrane</keyword>
<dbReference type="CDD" id="cd03228">
    <property type="entry name" value="ABCC_MRP_Like"/>
    <property type="match status" value="1"/>
</dbReference>
<keyword evidence="11" id="KW-1185">Reference proteome</keyword>
<evidence type="ECO:0000256" key="5">
    <source>
        <dbReference type="ARBA" id="ARBA00022989"/>
    </source>
</evidence>
<evidence type="ECO:0000313" key="11">
    <source>
        <dbReference type="Proteomes" id="UP001596047"/>
    </source>
</evidence>
<dbReference type="Gene3D" id="1.20.1560.10">
    <property type="entry name" value="ABC transporter type 1, transmembrane domain"/>
    <property type="match status" value="1"/>
</dbReference>
<feature type="transmembrane region" description="Helical" evidence="7">
    <location>
        <begin position="60"/>
        <end position="83"/>
    </location>
</feature>
<dbReference type="GO" id="GO:0005524">
    <property type="term" value="F:ATP binding"/>
    <property type="evidence" value="ECO:0007669"/>
    <property type="project" value="UniProtKB-KW"/>
</dbReference>
<keyword evidence="4 10" id="KW-0067">ATP-binding</keyword>
<dbReference type="Pfam" id="PF00005">
    <property type="entry name" value="ABC_tran"/>
    <property type="match status" value="1"/>
</dbReference>
<evidence type="ECO:0000259" key="9">
    <source>
        <dbReference type="PROSITE" id="PS50929"/>
    </source>
</evidence>
<evidence type="ECO:0000259" key="8">
    <source>
        <dbReference type="PROSITE" id="PS50893"/>
    </source>
</evidence>